<gene>
    <name evidence="2" type="ORF">FMOSSE_LOCUS16388</name>
</gene>
<proteinExistence type="predicted"/>
<evidence type="ECO:0000313" key="2">
    <source>
        <dbReference type="EMBL" id="CAG8745775.1"/>
    </source>
</evidence>
<name>A0A9N9IRR3_FUNMO</name>
<comment type="caution">
    <text evidence="2">The sequence shown here is derived from an EMBL/GenBank/DDBJ whole genome shotgun (WGS) entry which is preliminary data.</text>
</comment>
<keyword evidence="1" id="KW-1133">Transmembrane helix</keyword>
<dbReference type="Proteomes" id="UP000789375">
    <property type="component" value="Unassembled WGS sequence"/>
</dbReference>
<keyword evidence="3" id="KW-1185">Reference proteome</keyword>
<sequence length="101" mass="11681">VALKLLYWDINIGSWSDMICLTNNHDDIRSFVGCKIRILPLIFLNSPRISNDEYDGRDVKFSRATDVIGVFVFIIGILFESISDFQKFTNTIYEDRTLVVE</sequence>
<accession>A0A9N9IRR3</accession>
<keyword evidence="1" id="KW-0812">Transmembrane</keyword>
<reference evidence="2" key="1">
    <citation type="submission" date="2021-06" db="EMBL/GenBank/DDBJ databases">
        <authorList>
            <person name="Kallberg Y."/>
            <person name="Tangrot J."/>
            <person name="Rosling A."/>
        </authorList>
    </citation>
    <scope>NUCLEOTIDE SEQUENCE</scope>
    <source>
        <strain evidence="2">87-6 pot B 2015</strain>
    </source>
</reference>
<feature type="non-terminal residue" evidence="2">
    <location>
        <position position="101"/>
    </location>
</feature>
<keyword evidence="1" id="KW-0472">Membrane</keyword>
<dbReference type="EMBL" id="CAJVPP010022768">
    <property type="protein sequence ID" value="CAG8745775.1"/>
    <property type="molecule type" value="Genomic_DNA"/>
</dbReference>
<evidence type="ECO:0000256" key="1">
    <source>
        <dbReference type="SAM" id="Phobius"/>
    </source>
</evidence>
<evidence type="ECO:0000313" key="3">
    <source>
        <dbReference type="Proteomes" id="UP000789375"/>
    </source>
</evidence>
<feature type="transmembrane region" description="Helical" evidence="1">
    <location>
        <begin position="61"/>
        <end position="79"/>
    </location>
</feature>
<organism evidence="2 3">
    <name type="scientific">Funneliformis mosseae</name>
    <name type="common">Endomycorrhizal fungus</name>
    <name type="synonym">Glomus mosseae</name>
    <dbReference type="NCBI Taxonomy" id="27381"/>
    <lineage>
        <taxon>Eukaryota</taxon>
        <taxon>Fungi</taxon>
        <taxon>Fungi incertae sedis</taxon>
        <taxon>Mucoromycota</taxon>
        <taxon>Glomeromycotina</taxon>
        <taxon>Glomeromycetes</taxon>
        <taxon>Glomerales</taxon>
        <taxon>Glomeraceae</taxon>
        <taxon>Funneliformis</taxon>
    </lineage>
</organism>
<dbReference type="AlphaFoldDB" id="A0A9N9IRR3"/>
<protein>
    <submittedName>
        <fullName evidence="2">5855_t:CDS:1</fullName>
    </submittedName>
</protein>